<dbReference type="OrthoDB" id="3067587at2759"/>
<dbReference type="GO" id="GO:0008270">
    <property type="term" value="F:zinc ion binding"/>
    <property type="evidence" value="ECO:0007669"/>
    <property type="project" value="UniProtKB-KW"/>
</dbReference>
<dbReference type="eggNOG" id="ENOG502T2NK">
    <property type="taxonomic scope" value="Eukaryota"/>
</dbReference>
<feature type="domain" description="MYND-type" evidence="5">
    <location>
        <begin position="353"/>
        <end position="401"/>
    </location>
</feature>
<dbReference type="SUPFAM" id="SSF144232">
    <property type="entry name" value="HIT/MYND zinc finger-like"/>
    <property type="match status" value="1"/>
</dbReference>
<dbReference type="AlphaFoldDB" id="J0LF03"/>
<dbReference type="KEGG" id="adl:AURDEDRAFT_175440"/>
<gene>
    <name evidence="6" type="ORF">AURDEDRAFT_175440</name>
</gene>
<protein>
    <recommendedName>
        <fullName evidence="5">MYND-type domain-containing protein</fullName>
    </recommendedName>
</protein>
<evidence type="ECO:0000256" key="4">
    <source>
        <dbReference type="PROSITE-ProRule" id="PRU00134"/>
    </source>
</evidence>
<evidence type="ECO:0000313" key="7">
    <source>
        <dbReference type="Proteomes" id="UP000006514"/>
    </source>
</evidence>
<dbReference type="InParanoid" id="J0LF03"/>
<evidence type="ECO:0000259" key="5">
    <source>
        <dbReference type="PROSITE" id="PS50865"/>
    </source>
</evidence>
<proteinExistence type="predicted"/>
<evidence type="ECO:0000256" key="3">
    <source>
        <dbReference type="ARBA" id="ARBA00022833"/>
    </source>
</evidence>
<evidence type="ECO:0000256" key="2">
    <source>
        <dbReference type="ARBA" id="ARBA00022771"/>
    </source>
</evidence>
<dbReference type="EMBL" id="JH687888">
    <property type="protein sequence ID" value="EJD35509.1"/>
    <property type="molecule type" value="Genomic_DNA"/>
</dbReference>
<keyword evidence="3" id="KW-0862">Zinc</keyword>
<dbReference type="Gene3D" id="6.10.140.2220">
    <property type="match status" value="1"/>
</dbReference>
<sequence>MASRRELLRDAEAVASGLNEPQAPTACFSCLANIGSRLAKDDSATKFLAINCRPFFTGLTAFLAQDWTESRRALASPGLWRTGDARCQKCNPRNMTLEQCAFTDPPFVSACNSIYMVMRSALKDWVNDDKGNPFANRRGRWPTSPEELFPSGPYRTISGLLTLVEAGMNVDEILVILIAVHRPLAFSGLSSTGNRARFISLFVTRMRTAASAIASDVAKLRLPVIPTVRDRVAQRHIESFERLATTLLCVFSHPDHSHNGPSFIRGHETELYTTLTTVINYLEDPLSTHSRLASLAHLIWHCLSVPQLISVGGLNPPWYIRAIDEEIELEFKDPYRALRFSLLAQTTRRGCHGRDCRRPIHEKATSGTFALCASCTAVTYCSRDCQRADWTHPSYPHKDVCDALRSLFAFADMHMSKEQFADACRAHEFPLGRVDKLIEWASNRDGHGRVKVVSDFENGRGMNDVVL</sequence>
<keyword evidence="2 4" id="KW-0863">Zinc-finger</keyword>
<evidence type="ECO:0000256" key="1">
    <source>
        <dbReference type="ARBA" id="ARBA00022723"/>
    </source>
</evidence>
<evidence type="ECO:0000313" key="6">
    <source>
        <dbReference type="EMBL" id="EJD35509.1"/>
    </source>
</evidence>
<organism evidence="6 7">
    <name type="scientific">Auricularia subglabra (strain TFB-10046 / SS5)</name>
    <name type="common">White-rot fungus</name>
    <name type="synonym">Auricularia delicata (strain TFB10046)</name>
    <dbReference type="NCBI Taxonomy" id="717982"/>
    <lineage>
        <taxon>Eukaryota</taxon>
        <taxon>Fungi</taxon>
        <taxon>Dikarya</taxon>
        <taxon>Basidiomycota</taxon>
        <taxon>Agaricomycotina</taxon>
        <taxon>Agaricomycetes</taxon>
        <taxon>Auriculariales</taxon>
        <taxon>Auriculariaceae</taxon>
        <taxon>Auricularia</taxon>
    </lineage>
</organism>
<keyword evidence="7" id="KW-1185">Reference proteome</keyword>
<dbReference type="PROSITE" id="PS50865">
    <property type="entry name" value="ZF_MYND_2"/>
    <property type="match status" value="1"/>
</dbReference>
<accession>J0LF03</accession>
<dbReference type="Pfam" id="PF01753">
    <property type="entry name" value="zf-MYND"/>
    <property type="match status" value="1"/>
</dbReference>
<dbReference type="InterPro" id="IPR002893">
    <property type="entry name" value="Znf_MYND"/>
</dbReference>
<dbReference type="Proteomes" id="UP000006514">
    <property type="component" value="Unassembled WGS sequence"/>
</dbReference>
<keyword evidence="1" id="KW-0479">Metal-binding</keyword>
<reference evidence="7" key="1">
    <citation type="journal article" date="2012" name="Science">
        <title>The Paleozoic origin of enzymatic lignin decomposition reconstructed from 31 fungal genomes.</title>
        <authorList>
            <person name="Floudas D."/>
            <person name="Binder M."/>
            <person name="Riley R."/>
            <person name="Barry K."/>
            <person name="Blanchette R.A."/>
            <person name="Henrissat B."/>
            <person name="Martinez A.T."/>
            <person name="Otillar R."/>
            <person name="Spatafora J.W."/>
            <person name="Yadav J.S."/>
            <person name="Aerts A."/>
            <person name="Benoit I."/>
            <person name="Boyd A."/>
            <person name="Carlson A."/>
            <person name="Copeland A."/>
            <person name="Coutinho P.M."/>
            <person name="de Vries R.P."/>
            <person name="Ferreira P."/>
            <person name="Findley K."/>
            <person name="Foster B."/>
            <person name="Gaskell J."/>
            <person name="Glotzer D."/>
            <person name="Gorecki P."/>
            <person name="Heitman J."/>
            <person name="Hesse C."/>
            <person name="Hori C."/>
            <person name="Igarashi K."/>
            <person name="Jurgens J.A."/>
            <person name="Kallen N."/>
            <person name="Kersten P."/>
            <person name="Kohler A."/>
            <person name="Kuees U."/>
            <person name="Kumar T.K.A."/>
            <person name="Kuo A."/>
            <person name="LaButti K."/>
            <person name="Larrondo L.F."/>
            <person name="Lindquist E."/>
            <person name="Ling A."/>
            <person name="Lombard V."/>
            <person name="Lucas S."/>
            <person name="Lundell T."/>
            <person name="Martin R."/>
            <person name="McLaughlin D.J."/>
            <person name="Morgenstern I."/>
            <person name="Morin E."/>
            <person name="Murat C."/>
            <person name="Nagy L.G."/>
            <person name="Nolan M."/>
            <person name="Ohm R.A."/>
            <person name="Patyshakuliyeva A."/>
            <person name="Rokas A."/>
            <person name="Ruiz-Duenas F.J."/>
            <person name="Sabat G."/>
            <person name="Salamov A."/>
            <person name="Samejima M."/>
            <person name="Schmutz J."/>
            <person name="Slot J.C."/>
            <person name="St John F."/>
            <person name="Stenlid J."/>
            <person name="Sun H."/>
            <person name="Sun S."/>
            <person name="Syed K."/>
            <person name="Tsang A."/>
            <person name="Wiebenga A."/>
            <person name="Young D."/>
            <person name="Pisabarro A."/>
            <person name="Eastwood D.C."/>
            <person name="Martin F."/>
            <person name="Cullen D."/>
            <person name="Grigoriev I.V."/>
            <person name="Hibbett D.S."/>
        </authorList>
    </citation>
    <scope>NUCLEOTIDE SEQUENCE [LARGE SCALE GENOMIC DNA]</scope>
    <source>
        <strain evidence="7">TFB10046</strain>
    </source>
</reference>
<name>J0LF03_AURST</name>